<dbReference type="SUPFAM" id="SSF56601">
    <property type="entry name" value="beta-lactamase/transpeptidase-like"/>
    <property type="match status" value="1"/>
</dbReference>
<feature type="non-terminal residue" evidence="1">
    <location>
        <position position="196"/>
    </location>
</feature>
<sequence>MVIAIGITTGFIVVPMLTQNQTPDVREPSWPWPTYGWITSTPEEQNMSSSILVDMEFFILSEEIDVDSITIIKNGYLVYEEYYKDYLVNPDKNFTYTGVLFNNTQKHNIWSCTKSITSLLIGIAIDLGFIDNISQTFFDFFPERWNNASFDARKLDITIENLLRMESGLIGEFSGIPYTTYGYDYLQRILSIPLLH</sequence>
<name>A0A0F8XM77_9ZZZZ</name>
<comment type="caution">
    <text evidence="1">The sequence shown here is derived from an EMBL/GenBank/DDBJ whole genome shotgun (WGS) entry which is preliminary data.</text>
</comment>
<dbReference type="InterPro" id="IPR012338">
    <property type="entry name" value="Beta-lactam/transpept-like"/>
</dbReference>
<dbReference type="Gene3D" id="3.40.710.10">
    <property type="entry name" value="DD-peptidase/beta-lactamase superfamily"/>
    <property type="match status" value="1"/>
</dbReference>
<organism evidence="1">
    <name type="scientific">marine sediment metagenome</name>
    <dbReference type="NCBI Taxonomy" id="412755"/>
    <lineage>
        <taxon>unclassified sequences</taxon>
        <taxon>metagenomes</taxon>
        <taxon>ecological metagenomes</taxon>
    </lineage>
</organism>
<accession>A0A0F8XM77</accession>
<dbReference type="AlphaFoldDB" id="A0A0F8XM77"/>
<protein>
    <submittedName>
        <fullName evidence="1">Uncharacterized protein</fullName>
    </submittedName>
</protein>
<dbReference type="EMBL" id="LAZR01062097">
    <property type="protein sequence ID" value="KKK62225.1"/>
    <property type="molecule type" value="Genomic_DNA"/>
</dbReference>
<gene>
    <name evidence="1" type="ORF">LCGC14_3006460</name>
</gene>
<evidence type="ECO:0000313" key="1">
    <source>
        <dbReference type="EMBL" id="KKK62225.1"/>
    </source>
</evidence>
<reference evidence="1" key="1">
    <citation type="journal article" date="2015" name="Nature">
        <title>Complex archaea that bridge the gap between prokaryotes and eukaryotes.</title>
        <authorList>
            <person name="Spang A."/>
            <person name="Saw J.H."/>
            <person name="Jorgensen S.L."/>
            <person name="Zaremba-Niedzwiedzka K."/>
            <person name="Martijn J."/>
            <person name="Lind A.E."/>
            <person name="van Eijk R."/>
            <person name="Schleper C."/>
            <person name="Guy L."/>
            <person name="Ettema T.J."/>
        </authorList>
    </citation>
    <scope>NUCLEOTIDE SEQUENCE</scope>
</reference>
<proteinExistence type="predicted"/>